<dbReference type="Gene3D" id="2.60.40.3710">
    <property type="match status" value="1"/>
</dbReference>
<dbReference type="Pfam" id="PF17962">
    <property type="entry name" value="bMG6"/>
    <property type="match status" value="1"/>
</dbReference>
<dbReference type="Pfam" id="PF11974">
    <property type="entry name" value="bMG3"/>
    <property type="match status" value="1"/>
</dbReference>
<dbReference type="InterPro" id="IPR021868">
    <property type="entry name" value="Alpha_2_Macroglob_MG3"/>
</dbReference>
<evidence type="ECO:0000256" key="1">
    <source>
        <dbReference type="ARBA" id="ARBA00010556"/>
    </source>
</evidence>
<name>A0A317CHK6_9GAMM</name>
<dbReference type="InterPro" id="IPR047565">
    <property type="entry name" value="Alpha-macroglob_thiol-ester_cl"/>
</dbReference>
<dbReference type="SMART" id="SM01419">
    <property type="entry name" value="Thiol-ester_cl"/>
    <property type="match status" value="1"/>
</dbReference>
<dbReference type="InterPro" id="IPR051802">
    <property type="entry name" value="YfhM-like"/>
</dbReference>
<sequence length="1949" mass="215438">MFVRECQMVRNSFKLAGLLLCVSAVLSGCQGAEADTEVVSTTPAEAPLVPEVPSVRVTEFNWAEVSGQRTKGMIPRNSPVRITFNRPVIAPERVGKTAARVIKLTPKVEGEATFISTSELVFVPKEALTSGAKYTVDVAPDGLIGIPSNALPHRFDFSVIPFEYEVKTNPLFATANTGKEMTLTGSLLTSDRVMPDDVKKMFKATYQGKTLPIQWQFSDDGKRSAFTIADVTRETFATDIKLAWDSQYIGIEKIASQYVAVPVLNQFEIIDVAVLNDEGTNPFVQISFTEPLDSEVNLQGLVQIKGQDSKSYTVRAEGSRIKIFPKQNLAGDYEVVINPGVRSEGGISIKETIKKTVAFSLLKPKVEFVGNGSILPDNSQLQIPFRAVAVNGVEVTAFEIYPDNVGQFLQNNAITGGEETGRVGRYLWRKTLPLNAANHDQWNDYSIDVTDLMKDYNGSLIRLELSVNRSHSTYKCEGVTPAAIAQPLMNHEDDGEVQASGWDGISDWQQNNDDYNWRERNDPCSPSYFTAHEDDVTASNNFVASNIGLIAKQDGHGNLHVVSTDLRDAKPLTGVELEVRNYQGQVLAEAVTDGKGFADVKLEKTPFLLVAKKFADTAYLKLNARTALTVSHFDVGGSKIENGLKGSIYGERGVWRPGDEIYLTFALFDKDKKLPANHPVTMQLIDPRGRVTASKTSTKSVGDLYPFIFKTNEKDPTGNWIARARLGGSTFSKSLSIETVRPNRLKVELDFGAETIYQGDGNPEGVLSSQWLHGATAEDLKADISVRFSSKPTKFTRFSDYSFDDPARNFSSSDTAVLEGRLDKDGKLKFKKDFSPKSQSPGMLRARFTSRVFENSGAFSISQQSMDYHPYENYVGVKLPKGDAQRGMLLTDTKHTVKIGTLSAHGEPVGIKKVRVSLFKIDWKWWWDKSPDSLAQYADSESAAKLQESIISTTNGEGEWDFEIKYPEWGRYLVRACDINGKHCGGKIMYVDWPGWAGRAQEEGSGAASRLNLFSDKEAYLVGETAVIQLPAATEGRALLSVETGSEILSQQWVEFTEKRTKVELPITAAMSPNAYIHITLLQPHKDKQNERPLRLYGIIPIEVADPETYLKPVIEAADEWKPESTQKITVTESAGKSMSYTLAVVDEGLLGLTNFKTPNLHRQFYVKEALGVKTWDLYDSVIGAYNGNLERMLAIGGGDGAEADPDAGRKRRFPPVVKVLGPFNLKAGETATHDVELPAYIGAVRLMLVAANEGAFGQTSKEVFVRQPLMMQASLPRVLGTDETFDVPVTLFVTDESLKEVTIHVETDAFVQSVGSTTQLIKFDKTGEQIGFLRLKTNQQVGQARLKFTAVSGENRSESELFIDVRQPNVETTRVVTQTIEPGATWLQDIEPYGLKGTNSASIELSAVPALNLERHLNHLMRYPHGCLEQTTSAAFPQLYLSRLMDLGDERAKKTQSHVASAVEQMRKFQNAQGDFNYWQGGNTNNKWASIYAGHFLVEAQKLGYLIPPTVLSNWLTYQSTEAQRWEQAIDTNDSHTQAYRLYVLALAGKAQMSAMNRLRESVELNKKARWMLASAYQTIGQPDAANSVIEGLQPTVEASQKRDETFSSTLGNLGIQLENLVALDKTEGATVILEQIAKELGKDTFQSTQGIAWALMGASRYLGNNTDFFKANYSVGEKDSVDIQSKKPFFSTSLTATEKAPLSVRNTSGVRLYASLISNGVPPLGDEKNVSKGLGLSVTYGEDNTDWYNLPSGSRLLQGTDVKVDVTVKNNLADKAEFLALTIPVAAGWEVLNDLEQPKTSTKYDYRDQRDDRVHYYFDLEKGEEKTFSIVANTAYLGRFYVPAVHVEGMYDGGMAARERGRWVRTVSSEEMAKSEKKAAKTLTIKSTRATLHDAATDESATKMYVITGDKVTLLSESTDAAGVVWYLIRFEGSKVIEKWIKADTTD</sequence>
<dbReference type="CDD" id="cd02891">
    <property type="entry name" value="A2M_like"/>
    <property type="match status" value="1"/>
</dbReference>
<dbReference type="InterPro" id="IPR002890">
    <property type="entry name" value="MG2"/>
</dbReference>
<feature type="signal peptide" evidence="3">
    <location>
        <begin position="1"/>
        <end position="34"/>
    </location>
</feature>
<evidence type="ECO:0000259" key="4">
    <source>
        <dbReference type="SMART" id="SM01359"/>
    </source>
</evidence>
<comment type="similarity">
    <text evidence="1">Belongs to the protease inhibitor I39 (alpha-2-macroglobulin) family. Bacterial alpha-2-macroglobulin subfamily.</text>
</comment>
<dbReference type="GO" id="GO:0005615">
    <property type="term" value="C:extracellular space"/>
    <property type="evidence" value="ECO:0007669"/>
    <property type="project" value="InterPro"/>
</dbReference>
<comment type="caution">
    <text evidence="6">The sequence shown here is derived from an EMBL/GenBank/DDBJ whole genome shotgun (WGS) entry which is preliminary data.</text>
</comment>
<evidence type="ECO:0000259" key="5">
    <source>
        <dbReference type="SMART" id="SM01360"/>
    </source>
</evidence>
<keyword evidence="2 3" id="KW-0732">Signal</keyword>
<dbReference type="Pfam" id="PF07703">
    <property type="entry name" value="A2M_BRD"/>
    <property type="match status" value="1"/>
</dbReference>
<proteinExistence type="inferred from homology"/>
<feature type="chain" id="PRO_5016343805" description="Alpha-2-macroglobulin" evidence="3">
    <location>
        <begin position="35"/>
        <end position="1949"/>
    </location>
</feature>
<evidence type="ECO:0008006" key="8">
    <source>
        <dbReference type="Google" id="ProtNLM"/>
    </source>
</evidence>
<dbReference type="SMART" id="SM01359">
    <property type="entry name" value="A2M_N_2"/>
    <property type="match status" value="1"/>
</dbReference>
<dbReference type="PANTHER" id="PTHR40094">
    <property type="entry name" value="ALPHA-2-MACROGLOBULIN HOMOLOG"/>
    <property type="match status" value="1"/>
</dbReference>
<feature type="domain" description="Alpha-2-macroglobulin bait region" evidence="4">
    <location>
        <begin position="1011"/>
        <end position="1153"/>
    </location>
</feature>
<dbReference type="GO" id="GO:0004866">
    <property type="term" value="F:endopeptidase inhibitor activity"/>
    <property type="evidence" value="ECO:0007669"/>
    <property type="project" value="InterPro"/>
</dbReference>
<dbReference type="Pfam" id="PF17973">
    <property type="entry name" value="bMG10"/>
    <property type="match status" value="1"/>
</dbReference>
<dbReference type="SUPFAM" id="SSF48239">
    <property type="entry name" value="Terpenoid cyclases/Protein prenyltransferases"/>
    <property type="match status" value="1"/>
</dbReference>
<dbReference type="Proteomes" id="UP000245506">
    <property type="component" value="Unassembled WGS sequence"/>
</dbReference>
<keyword evidence="7" id="KW-1185">Reference proteome</keyword>
<evidence type="ECO:0000313" key="7">
    <source>
        <dbReference type="Proteomes" id="UP000245506"/>
    </source>
</evidence>
<dbReference type="Pfam" id="PF01835">
    <property type="entry name" value="MG2"/>
    <property type="match status" value="1"/>
</dbReference>
<organism evidence="6 7">
    <name type="scientific">Leucothrix arctica</name>
    <dbReference type="NCBI Taxonomy" id="1481894"/>
    <lineage>
        <taxon>Bacteria</taxon>
        <taxon>Pseudomonadati</taxon>
        <taxon>Pseudomonadota</taxon>
        <taxon>Gammaproteobacteria</taxon>
        <taxon>Thiotrichales</taxon>
        <taxon>Thiotrichaceae</taxon>
        <taxon>Leucothrix</taxon>
    </lineage>
</organism>
<accession>A0A317CHK6</accession>
<gene>
    <name evidence="6" type="ORF">DKT75_11960</name>
</gene>
<dbReference type="InterPro" id="IPR001599">
    <property type="entry name" value="Macroglobln_a2"/>
</dbReference>
<dbReference type="InterPro" id="IPR041203">
    <property type="entry name" value="Bact_A2M_MG5"/>
</dbReference>
<dbReference type="InterPro" id="IPR008930">
    <property type="entry name" value="Terpenoid_cyclase/PrenylTrfase"/>
</dbReference>
<dbReference type="EMBL" id="QGKL01000032">
    <property type="protein sequence ID" value="PWQ95742.1"/>
    <property type="molecule type" value="Genomic_DNA"/>
</dbReference>
<dbReference type="InterPro" id="IPR011626">
    <property type="entry name" value="Alpha-macroglobulin_TED"/>
</dbReference>
<dbReference type="InterPro" id="IPR041462">
    <property type="entry name" value="Bact_A2M_MG6"/>
</dbReference>
<dbReference type="InterPro" id="IPR011625">
    <property type="entry name" value="A2M_N_BRD"/>
</dbReference>
<protein>
    <recommendedName>
        <fullName evidence="8">Alpha-2-macroglobulin</fullName>
    </recommendedName>
</protein>
<dbReference type="Pfam" id="PF17972">
    <property type="entry name" value="bMG5"/>
    <property type="match status" value="1"/>
</dbReference>
<evidence type="ECO:0000313" key="6">
    <source>
        <dbReference type="EMBL" id="PWQ95742.1"/>
    </source>
</evidence>
<dbReference type="Pfam" id="PF00207">
    <property type="entry name" value="A2M"/>
    <property type="match status" value="1"/>
</dbReference>
<dbReference type="Gene3D" id="2.60.40.1930">
    <property type="match status" value="1"/>
</dbReference>
<evidence type="ECO:0000256" key="2">
    <source>
        <dbReference type="ARBA" id="ARBA00022729"/>
    </source>
</evidence>
<dbReference type="Pfam" id="PF07678">
    <property type="entry name" value="TED_complement"/>
    <property type="match status" value="1"/>
</dbReference>
<dbReference type="SMART" id="SM01360">
    <property type="entry name" value="A2M"/>
    <property type="match status" value="1"/>
</dbReference>
<feature type="domain" description="Alpha-2-macroglobulin" evidence="5">
    <location>
        <begin position="1217"/>
        <end position="1306"/>
    </location>
</feature>
<dbReference type="PROSITE" id="PS51257">
    <property type="entry name" value="PROKAR_LIPOPROTEIN"/>
    <property type="match status" value="1"/>
</dbReference>
<dbReference type="PANTHER" id="PTHR40094:SF1">
    <property type="entry name" value="UBIQUITIN DOMAIN-CONTAINING PROTEIN"/>
    <property type="match status" value="1"/>
</dbReference>
<reference evidence="6 7" key="1">
    <citation type="submission" date="2018-05" db="EMBL/GenBank/DDBJ databases">
        <title>Leucothrix arctica sp. nov., isolated from Arctic seawater.</title>
        <authorList>
            <person name="Choi A."/>
            <person name="Baek K."/>
        </authorList>
    </citation>
    <scope>NUCLEOTIDE SEQUENCE [LARGE SCALE GENOMIC DNA]</scope>
    <source>
        <strain evidence="6 7">IMCC9719</strain>
    </source>
</reference>
<evidence type="ECO:0000256" key="3">
    <source>
        <dbReference type="SAM" id="SignalP"/>
    </source>
</evidence>
<dbReference type="InterPro" id="IPR041246">
    <property type="entry name" value="Bact_MG10"/>
</dbReference>
<dbReference type="Gene3D" id="1.50.10.20">
    <property type="match status" value="1"/>
</dbReference>